<keyword evidence="4 13" id="KW-0963">Cytoplasm</keyword>
<evidence type="ECO:0000256" key="2">
    <source>
        <dbReference type="ARBA" id="ARBA00005594"/>
    </source>
</evidence>
<evidence type="ECO:0000256" key="9">
    <source>
        <dbReference type="ARBA" id="ARBA00022840"/>
    </source>
</evidence>
<dbReference type="InterPro" id="IPR056411">
    <property type="entry name" value="CysS_C"/>
</dbReference>
<dbReference type="InterPro" id="IPR024909">
    <property type="entry name" value="Cys-tRNA/MSH_ligase"/>
</dbReference>
<evidence type="ECO:0000256" key="6">
    <source>
        <dbReference type="ARBA" id="ARBA00022723"/>
    </source>
</evidence>
<dbReference type="InterPro" id="IPR015273">
    <property type="entry name" value="Cys-tRNA-synt_Ia_DALR"/>
</dbReference>
<dbReference type="InterPro" id="IPR014729">
    <property type="entry name" value="Rossmann-like_a/b/a_fold"/>
</dbReference>
<comment type="subcellular location">
    <subcellularLocation>
        <location evidence="1 13">Cytoplasm</location>
    </subcellularLocation>
</comment>
<dbReference type="PANTHER" id="PTHR10890">
    <property type="entry name" value="CYSTEINYL-TRNA SYNTHETASE"/>
    <property type="match status" value="1"/>
</dbReference>
<dbReference type="Pfam" id="PF01406">
    <property type="entry name" value="tRNA-synt_1e"/>
    <property type="match status" value="1"/>
</dbReference>
<evidence type="ECO:0000256" key="4">
    <source>
        <dbReference type="ARBA" id="ARBA00022490"/>
    </source>
</evidence>
<feature type="binding site" evidence="13">
    <location>
        <position position="211"/>
    </location>
    <ligand>
        <name>Zn(2+)</name>
        <dbReference type="ChEBI" id="CHEBI:29105"/>
    </ligand>
</feature>
<feature type="binding site" evidence="13">
    <location>
        <position position="240"/>
    </location>
    <ligand>
        <name>Zn(2+)</name>
        <dbReference type="ChEBI" id="CHEBI:29105"/>
    </ligand>
</feature>
<dbReference type="SUPFAM" id="SSF47323">
    <property type="entry name" value="Anticodon-binding domain of a subclass of class I aminoacyl-tRNA synthetases"/>
    <property type="match status" value="1"/>
</dbReference>
<feature type="binding site" evidence="13">
    <location>
        <position position="236"/>
    </location>
    <ligand>
        <name>Zn(2+)</name>
        <dbReference type="ChEBI" id="CHEBI:29105"/>
    </ligand>
</feature>
<dbReference type="CDD" id="cd00672">
    <property type="entry name" value="CysRS_core"/>
    <property type="match status" value="1"/>
</dbReference>
<evidence type="ECO:0000256" key="8">
    <source>
        <dbReference type="ARBA" id="ARBA00022833"/>
    </source>
</evidence>
<gene>
    <name evidence="13" type="primary">cysS</name>
    <name evidence="15" type="ORF">HC246_05970</name>
</gene>
<evidence type="ECO:0000313" key="16">
    <source>
        <dbReference type="Proteomes" id="UP000738376"/>
    </source>
</evidence>
<comment type="similarity">
    <text evidence="2 13">Belongs to the class-I aminoacyl-tRNA synthetase family.</text>
</comment>
<dbReference type="Gene3D" id="1.20.120.1910">
    <property type="entry name" value="Cysteine-tRNA ligase, C-terminal anti-codon recognition domain"/>
    <property type="match status" value="1"/>
</dbReference>
<evidence type="ECO:0000256" key="10">
    <source>
        <dbReference type="ARBA" id="ARBA00022917"/>
    </source>
</evidence>
<comment type="cofactor">
    <cofactor evidence="13">
        <name>Zn(2+)</name>
        <dbReference type="ChEBI" id="CHEBI:29105"/>
    </cofactor>
    <text evidence="13">Binds 1 zinc ion per subunit.</text>
</comment>
<protein>
    <recommendedName>
        <fullName evidence="13">Cysteine--tRNA ligase</fullName>
        <ecNumber evidence="13">6.1.1.16</ecNumber>
    </recommendedName>
    <alternativeName>
        <fullName evidence="13">Cysteinyl-tRNA synthetase</fullName>
        <shortName evidence="13">CysRS</shortName>
    </alternativeName>
</protein>
<feature type="short sequence motif" description="'HIGH' region" evidence="13">
    <location>
        <begin position="31"/>
        <end position="41"/>
    </location>
</feature>
<dbReference type="PRINTS" id="PR00983">
    <property type="entry name" value="TRNASYNTHCYS"/>
</dbReference>
<dbReference type="InterPro" id="IPR015803">
    <property type="entry name" value="Cys-tRNA-ligase"/>
</dbReference>
<keyword evidence="7 13" id="KW-0547">Nucleotide-binding</keyword>
<keyword evidence="6 13" id="KW-0479">Metal-binding</keyword>
<sequence>MTLRLYNTLSRRKEEFIPLEAGIVKMYVCGVTVYDYCHLGHARAYVVWDMIRRYLATKYQVKFVQNITDIDDKILKRALERETTMQAIANQYIATYDEDMARLNVEKADDYPRATETISEIIDLIQKLIDRDYAYAAGGDVYYAVQKFPSYGKLSGRKLEDMQAGASGRVDEQEEQKRYPFDFALWKAAKPNEPFWESPWGKGRPGWHIECSAMVRSRLGDTIDIHAGGSDLQFPHHENEIAQSEAASNQPLAKYWMHNGFVNIDGEKMSKSLNNFTTIRDLFGYFDPMAIRLFILQAQYRQPIDFTEEAINAATKGWETIRDGMLFAADFGKQLGWASSEVPSRDDVANAIACFEEAMNDDFNTSVAMSHVFELAKKLRAERNSLSHSGKTAASSEVLFQDWQALSYMANILGFVANISDRQVQEDSISEAEIEALIQQRIEAKKAKNYKEGDRIRDELKALGITLVDQKDGTTRWLRA</sequence>
<name>A0ABX1LPY9_9CYAN</name>
<dbReference type="Pfam" id="PF09190">
    <property type="entry name" value="DALR_2"/>
    <property type="match status" value="1"/>
</dbReference>
<accession>A0ABX1LPY9</accession>
<dbReference type="NCBIfam" id="TIGR00435">
    <property type="entry name" value="cysS"/>
    <property type="match status" value="1"/>
</dbReference>
<dbReference type="Proteomes" id="UP000738376">
    <property type="component" value="Unassembled WGS sequence"/>
</dbReference>
<evidence type="ECO:0000256" key="7">
    <source>
        <dbReference type="ARBA" id="ARBA00022741"/>
    </source>
</evidence>
<feature type="binding site" evidence="13">
    <location>
        <position position="29"/>
    </location>
    <ligand>
        <name>Zn(2+)</name>
        <dbReference type="ChEBI" id="CHEBI:29105"/>
    </ligand>
</feature>
<comment type="caution">
    <text evidence="15">The sequence shown here is derived from an EMBL/GenBank/DDBJ whole genome shotgun (WGS) entry which is preliminary data.</text>
</comment>
<keyword evidence="8 13" id="KW-0862">Zinc</keyword>
<organism evidence="15 16">
    <name type="scientific">Pseudanabaena yagii GIHE-NHR1</name>
    <dbReference type="NCBI Taxonomy" id="2722753"/>
    <lineage>
        <taxon>Bacteria</taxon>
        <taxon>Bacillati</taxon>
        <taxon>Cyanobacteriota</taxon>
        <taxon>Cyanophyceae</taxon>
        <taxon>Pseudanabaenales</taxon>
        <taxon>Pseudanabaenaceae</taxon>
        <taxon>Pseudanabaena</taxon>
        <taxon>Pseudanabaena yagii</taxon>
    </lineage>
</organism>
<evidence type="ECO:0000256" key="11">
    <source>
        <dbReference type="ARBA" id="ARBA00023146"/>
    </source>
</evidence>
<dbReference type="Gene3D" id="3.40.50.620">
    <property type="entry name" value="HUPs"/>
    <property type="match status" value="1"/>
</dbReference>
<evidence type="ECO:0000256" key="13">
    <source>
        <dbReference type="HAMAP-Rule" id="MF_00041"/>
    </source>
</evidence>
<keyword evidence="10 13" id="KW-0648">Protein biosynthesis</keyword>
<dbReference type="EC" id="6.1.1.16" evidence="13"/>
<evidence type="ECO:0000256" key="3">
    <source>
        <dbReference type="ARBA" id="ARBA00011245"/>
    </source>
</evidence>
<evidence type="ECO:0000256" key="12">
    <source>
        <dbReference type="ARBA" id="ARBA00047398"/>
    </source>
</evidence>
<evidence type="ECO:0000313" key="15">
    <source>
        <dbReference type="EMBL" id="NMF57576.1"/>
    </source>
</evidence>
<dbReference type="InterPro" id="IPR032678">
    <property type="entry name" value="tRNA-synt_1_cat_dom"/>
</dbReference>
<dbReference type="GO" id="GO:0004817">
    <property type="term" value="F:cysteine-tRNA ligase activity"/>
    <property type="evidence" value="ECO:0007669"/>
    <property type="project" value="UniProtKB-EC"/>
</dbReference>
<reference evidence="15 16" key="1">
    <citation type="submission" date="2020-03" db="EMBL/GenBank/DDBJ databases">
        <title>Draft Genome Sequence of 2-Methylisoborneol Producing Pseudanabaena yagii Strain GIHE-NHR1 Isolated from North Han River in South Korea.</title>
        <authorList>
            <person name="Jeong J."/>
        </authorList>
    </citation>
    <scope>NUCLEOTIDE SEQUENCE [LARGE SCALE GENOMIC DNA]</scope>
    <source>
        <strain evidence="15 16">GIHE-NHR1</strain>
    </source>
</reference>
<proteinExistence type="inferred from homology"/>
<evidence type="ECO:0000256" key="5">
    <source>
        <dbReference type="ARBA" id="ARBA00022598"/>
    </source>
</evidence>
<evidence type="ECO:0000256" key="1">
    <source>
        <dbReference type="ARBA" id="ARBA00004496"/>
    </source>
</evidence>
<comment type="catalytic activity">
    <reaction evidence="12 13">
        <text>tRNA(Cys) + L-cysteine + ATP = L-cysteinyl-tRNA(Cys) + AMP + diphosphate</text>
        <dbReference type="Rhea" id="RHEA:17773"/>
        <dbReference type="Rhea" id="RHEA-COMP:9661"/>
        <dbReference type="Rhea" id="RHEA-COMP:9679"/>
        <dbReference type="ChEBI" id="CHEBI:30616"/>
        <dbReference type="ChEBI" id="CHEBI:33019"/>
        <dbReference type="ChEBI" id="CHEBI:35235"/>
        <dbReference type="ChEBI" id="CHEBI:78442"/>
        <dbReference type="ChEBI" id="CHEBI:78517"/>
        <dbReference type="ChEBI" id="CHEBI:456215"/>
        <dbReference type="EC" id="6.1.1.16"/>
    </reaction>
</comment>
<feature type="short sequence motif" description="'KMSKS' region" evidence="13">
    <location>
        <begin position="268"/>
        <end position="272"/>
    </location>
</feature>
<keyword evidence="11 13" id="KW-0030">Aminoacyl-tRNA synthetase</keyword>
<dbReference type="InterPro" id="IPR009080">
    <property type="entry name" value="tRNAsynth_Ia_anticodon-bd"/>
</dbReference>
<feature type="domain" description="Cysteinyl-tRNA synthetase class Ia DALR" evidence="14">
    <location>
        <begin position="354"/>
        <end position="424"/>
    </location>
</feature>
<feature type="binding site" evidence="13">
    <location>
        <position position="271"/>
    </location>
    <ligand>
        <name>ATP</name>
        <dbReference type="ChEBI" id="CHEBI:30616"/>
    </ligand>
</feature>
<dbReference type="EMBL" id="JAAVJL010000001">
    <property type="protein sequence ID" value="NMF57576.1"/>
    <property type="molecule type" value="Genomic_DNA"/>
</dbReference>
<dbReference type="RefSeq" id="WP_169362586.1">
    <property type="nucleotide sequence ID" value="NZ_JAAVJL010000001.1"/>
</dbReference>
<dbReference type="SUPFAM" id="SSF52374">
    <property type="entry name" value="Nucleotidylyl transferase"/>
    <property type="match status" value="1"/>
</dbReference>
<comment type="subunit">
    <text evidence="3 13">Monomer.</text>
</comment>
<keyword evidence="5 13" id="KW-0436">Ligase</keyword>
<keyword evidence="9 13" id="KW-0067">ATP-binding</keyword>
<dbReference type="SMART" id="SM00840">
    <property type="entry name" value="DALR_2"/>
    <property type="match status" value="1"/>
</dbReference>
<evidence type="ECO:0000259" key="14">
    <source>
        <dbReference type="SMART" id="SM00840"/>
    </source>
</evidence>
<dbReference type="Pfam" id="PF23493">
    <property type="entry name" value="CysS_C"/>
    <property type="match status" value="1"/>
</dbReference>
<dbReference type="PANTHER" id="PTHR10890:SF3">
    <property type="entry name" value="CYSTEINE--TRNA LIGASE, CYTOPLASMIC"/>
    <property type="match status" value="1"/>
</dbReference>
<dbReference type="HAMAP" id="MF_00041">
    <property type="entry name" value="Cys_tRNA_synth"/>
    <property type="match status" value="1"/>
</dbReference>
<keyword evidence="16" id="KW-1185">Reference proteome</keyword>